<proteinExistence type="predicted"/>
<feature type="signal peptide" evidence="2">
    <location>
        <begin position="1"/>
        <end position="21"/>
    </location>
</feature>
<reference evidence="4" key="1">
    <citation type="journal article" date="2020" name="Appl. Environ. Microbiol.">
        <title>Diazotrophic Anaeromyxobacter Isolates from Soils.</title>
        <authorList>
            <person name="Masuda Y."/>
            <person name="Yamanaka H."/>
            <person name="Xu Z.X."/>
            <person name="Shiratori Y."/>
            <person name="Aono T."/>
            <person name="Amachi S."/>
            <person name="Senoo K."/>
            <person name="Itoh H."/>
        </authorList>
    </citation>
    <scope>NUCLEOTIDE SEQUENCE [LARGE SCALE GENOMIC DNA]</scope>
    <source>
        <strain evidence="4">R267</strain>
    </source>
</reference>
<evidence type="ECO:0000256" key="1">
    <source>
        <dbReference type="SAM" id="MobiDB-lite"/>
    </source>
</evidence>
<feature type="region of interest" description="Disordered" evidence="1">
    <location>
        <begin position="19"/>
        <end position="48"/>
    </location>
</feature>
<dbReference type="EMBL" id="BJTG01000006">
    <property type="protein sequence ID" value="GEJ58120.1"/>
    <property type="molecule type" value="Genomic_DNA"/>
</dbReference>
<comment type="caution">
    <text evidence="3">The sequence shown here is derived from an EMBL/GenBank/DDBJ whole genome shotgun (WGS) entry which is preliminary data.</text>
</comment>
<evidence type="ECO:0000313" key="4">
    <source>
        <dbReference type="Proteomes" id="UP000503640"/>
    </source>
</evidence>
<gene>
    <name evidence="3" type="ORF">AMYX_28610</name>
</gene>
<evidence type="ECO:0008006" key="5">
    <source>
        <dbReference type="Google" id="ProtNLM"/>
    </source>
</evidence>
<sequence>MRGGGRALAAALALAASPGLAAGPAPEAPPPADGAVAPHGSGAPEDPKALRVDVRDFQVVKNDSGPINYYTVVADADGEYLHGSYVPPMETTVLAWTMPDRLRRSAARVRWRWRAAILPVGGNECVSGKNDSAAVVYLTFKRGFRWYALKYVWSTVGPWRATCDQRRNLVNAQDTIVAETGGPVGVWRTVEVDPLAEFRRHFDAGRSGAEAPEFMGIGVMSDGDQTQSPSAADFGGFVVTLR</sequence>
<keyword evidence="4" id="KW-1185">Reference proteome</keyword>
<evidence type="ECO:0000256" key="2">
    <source>
        <dbReference type="SAM" id="SignalP"/>
    </source>
</evidence>
<keyword evidence="2" id="KW-0732">Signal</keyword>
<protein>
    <recommendedName>
        <fullName evidence="5">DUF3047 domain-containing protein</fullName>
    </recommendedName>
</protein>
<evidence type="ECO:0000313" key="3">
    <source>
        <dbReference type="EMBL" id="GEJ58120.1"/>
    </source>
</evidence>
<dbReference type="InterPro" id="IPR021409">
    <property type="entry name" value="DUF3047"/>
</dbReference>
<name>A0A7I9VPS5_9BACT</name>
<organism evidence="3 4">
    <name type="scientific">Anaeromyxobacter diazotrophicus</name>
    <dbReference type="NCBI Taxonomy" id="2590199"/>
    <lineage>
        <taxon>Bacteria</taxon>
        <taxon>Pseudomonadati</taxon>
        <taxon>Myxococcota</taxon>
        <taxon>Myxococcia</taxon>
        <taxon>Myxococcales</taxon>
        <taxon>Cystobacterineae</taxon>
        <taxon>Anaeromyxobacteraceae</taxon>
        <taxon>Anaeromyxobacter</taxon>
    </lineage>
</organism>
<dbReference type="AlphaFoldDB" id="A0A7I9VPS5"/>
<feature type="chain" id="PRO_5029829809" description="DUF3047 domain-containing protein" evidence="2">
    <location>
        <begin position="22"/>
        <end position="242"/>
    </location>
</feature>
<dbReference type="Proteomes" id="UP000503640">
    <property type="component" value="Unassembled WGS sequence"/>
</dbReference>
<accession>A0A7I9VPS5</accession>
<dbReference type="Pfam" id="PF11249">
    <property type="entry name" value="DUF3047"/>
    <property type="match status" value="1"/>
</dbReference>